<name>G0U9H5_TRYVY</name>
<proteinExistence type="predicted"/>
<dbReference type="AlphaFoldDB" id="G0U9H5"/>
<organism evidence="1">
    <name type="scientific">Trypanosoma vivax (strain Y486)</name>
    <dbReference type="NCBI Taxonomy" id="1055687"/>
    <lineage>
        <taxon>Eukaryota</taxon>
        <taxon>Discoba</taxon>
        <taxon>Euglenozoa</taxon>
        <taxon>Kinetoplastea</taxon>
        <taxon>Metakinetoplastina</taxon>
        <taxon>Trypanosomatida</taxon>
        <taxon>Trypanosomatidae</taxon>
        <taxon>Trypanosoma</taxon>
        <taxon>Duttonella</taxon>
    </lineage>
</organism>
<accession>G0U9H5</accession>
<dbReference type="VEuPathDB" id="TriTrypDB:TvY486_1117450"/>
<gene>
    <name evidence="1" type="ORF">TVY486_1117450</name>
</gene>
<sequence length="295" mass="32182">MLWLRVSRHGLLYLLVAIVCGVLMAKYVKARVSLTIVRKLHNFAQCLRETPQRISKQRMEIENNSLAATESSLRISDMLKKIPRPGSQSGHPAVARSVGGKPRRNAAEVIQELQAIIEVATKMEVVALLEKRSALQKAANATKAAVGLHELYKHYLEDVLELSAYSANVINSTRGCTLFGSKNFSATLIRKVETELCVALHNIIVTMCTPGTGGLVELMLDIEKAVRTTSKLRDKINATERYANATVSAFMGVGNESAYGDAEALEVKVAAAPLPPAFTRYGQIITSLKLLHASV</sequence>
<dbReference type="EMBL" id="HE573027">
    <property type="protein sequence ID" value="CCC54261.1"/>
    <property type="molecule type" value="Genomic_DNA"/>
</dbReference>
<reference evidence="1" key="1">
    <citation type="journal article" date="2012" name="Proc. Natl. Acad. Sci. U.S.A.">
        <title>Antigenic diversity is generated by distinct evolutionary mechanisms in African trypanosome species.</title>
        <authorList>
            <person name="Jackson A.P."/>
            <person name="Berry A."/>
            <person name="Aslett M."/>
            <person name="Allison H.C."/>
            <person name="Burton P."/>
            <person name="Vavrova-Anderson J."/>
            <person name="Brown R."/>
            <person name="Browne H."/>
            <person name="Corton N."/>
            <person name="Hauser H."/>
            <person name="Gamble J."/>
            <person name="Gilderthorp R."/>
            <person name="Marcello L."/>
            <person name="McQuillan J."/>
            <person name="Otto T.D."/>
            <person name="Quail M.A."/>
            <person name="Sanders M.J."/>
            <person name="van Tonder A."/>
            <person name="Ginger M.L."/>
            <person name="Field M.C."/>
            <person name="Barry J.D."/>
            <person name="Hertz-Fowler C."/>
            <person name="Berriman M."/>
        </authorList>
    </citation>
    <scope>NUCLEOTIDE SEQUENCE</scope>
    <source>
        <strain evidence="1">Y486</strain>
    </source>
</reference>
<evidence type="ECO:0000313" key="1">
    <source>
        <dbReference type="EMBL" id="CCC54261.1"/>
    </source>
</evidence>
<protein>
    <submittedName>
        <fullName evidence="1">Uncharacterized protein</fullName>
    </submittedName>
</protein>